<gene>
    <name evidence="12" type="ORF">Lalb_Chr11g0063111</name>
</gene>
<name>A0A6A4PQS0_LUPAL</name>
<evidence type="ECO:0000256" key="1">
    <source>
        <dbReference type="ARBA" id="ARBA00004123"/>
    </source>
</evidence>
<comment type="caution">
    <text evidence="12">The sequence shown here is derived from an EMBL/GenBank/DDBJ whole genome shotgun (WGS) entry which is preliminary data.</text>
</comment>
<dbReference type="Pfam" id="PF07526">
    <property type="entry name" value="POX"/>
    <property type="match status" value="1"/>
</dbReference>
<keyword evidence="7 8" id="KW-0539">Nucleus</keyword>
<feature type="domain" description="Homeobox" evidence="11">
    <location>
        <begin position="594"/>
        <end position="657"/>
    </location>
</feature>
<reference evidence="13" key="1">
    <citation type="journal article" date="2020" name="Nat. Commun.">
        <title>Genome sequence of the cluster root forming white lupin.</title>
        <authorList>
            <person name="Hufnagel B."/>
            <person name="Marques A."/>
            <person name="Soriano A."/>
            <person name="Marques L."/>
            <person name="Divol F."/>
            <person name="Doumas P."/>
            <person name="Sallet E."/>
            <person name="Mancinotti D."/>
            <person name="Carrere S."/>
            <person name="Marande W."/>
            <person name="Arribat S."/>
            <person name="Keller J."/>
            <person name="Huneau C."/>
            <person name="Blein T."/>
            <person name="Aime D."/>
            <person name="Laguerre M."/>
            <person name="Taylor J."/>
            <person name="Schubert V."/>
            <person name="Nelson M."/>
            <person name="Geu-Flores F."/>
            <person name="Crespi M."/>
            <person name="Gallardo-Guerrero K."/>
            <person name="Delaux P.-M."/>
            <person name="Salse J."/>
            <person name="Berges H."/>
            <person name="Guyot R."/>
            <person name="Gouzy J."/>
            <person name="Peret B."/>
        </authorList>
    </citation>
    <scope>NUCLEOTIDE SEQUENCE [LARGE SCALE GENOMIC DNA]</scope>
    <source>
        <strain evidence="13">cv. Amiga</strain>
    </source>
</reference>
<dbReference type="InterPro" id="IPR009057">
    <property type="entry name" value="Homeodomain-like_sf"/>
</dbReference>
<dbReference type="PROSITE" id="PS50071">
    <property type="entry name" value="HOMEOBOX_2"/>
    <property type="match status" value="1"/>
</dbReference>
<evidence type="ECO:0000256" key="9">
    <source>
        <dbReference type="SAM" id="MobiDB-lite"/>
    </source>
</evidence>
<dbReference type="InterPro" id="IPR001356">
    <property type="entry name" value="HD"/>
</dbReference>
<evidence type="ECO:0000256" key="3">
    <source>
        <dbReference type="ARBA" id="ARBA00023015"/>
    </source>
</evidence>
<evidence type="ECO:0000313" key="13">
    <source>
        <dbReference type="Proteomes" id="UP000447434"/>
    </source>
</evidence>
<dbReference type="SUPFAM" id="SSF46689">
    <property type="entry name" value="Homeodomain-like"/>
    <property type="match status" value="1"/>
</dbReference>
<dbReference type="SMART" id="SM00574">
    <property type="entry name" value="POX"/>
    <property type="match status" value="1"/>
</dbReference>
<dbReference type="GO" id="GO:0005634">
    <property type="term" value="C:nucleus"/>
    <property type="evidence" value="ECO:0007669"/>
    <property type="project" value="UniProtKB-SubCell"/>
</dbReference>
<evidence type="ECO:0000256" key="8">
    <source>
        <dbReference type="PROSITE-ProRule" id="PRU00108"/>
    </source>
</evidence>
<evidence type="ECO:0000313" key="12">
    <source>
        <dbReference type="EMBL" id="KAE9603646.1"/>
    </source>
</evidence>
<dbReference type="InterPro" id="IPR006563">
    <property type="entry name" value="POX_dom"/>
</dbReference>
<dbReference type="Proteomes" id="UP000447434">
    <property type="component" value="Chromosome 11"/>
</dbReference>
<keyword evidence="13" id="KW-1185">Reference proteome</keyword>
<accession>A0A6A4PQS0</accession>
<keyword evidence="5 8" id="KW-0371">Homeobox</keyword>
<evidence type="ECO:0000259" key="11">
    <source>
        <dbReference type="PROSITE" id="PS50071"/>
    </source>
</evidence>
<dbReference type="SMART" id="SM00389">
    <property type="entry name" value="HOX"/>
    <property type="match status" value="1"/>
</dbReference>
<feature type="transmembrane region" description="Helical" evidence="10">
    <location>
        <begin position="94"/>
        <end position="119"/>
    </location>
</feature>
<protein>
    <submittedName>
        <fullName evidence="12">Putative transcription factor Homeodomain-TALE-BEL family</fullName>
    </submittedName>
</protein>
<dbReference type="PANTHER" id="PTHR11850">
    <property type="entry name" value="HOMEOBOX PROTEIN TRANSCRIPTION FACTORS"/>
    <property type="match status" value="1"/>
</dbReference>
<keyword evidence="6" id="KW-0804">Transcription</keyword>
<keyword evidence="10" id="KW-1133">Transmembrane helix</keyword>
<comment type="subcellular location">
    <subcellularLocation>
        <location evidence="1 8">Nucleus</location>
    </subcellularLocation>
</comment>
<feature type="region of interest" description="Disordered" evidence="9">
    <location>
        <begin position="33"/>
        <end position="64"/>
    </location>
</feature>
<dbReference type="GO" id="GO:0003677">
    <property type="term" value="F:DNA binding"/>
    <property type="evidence" value="ECO:0007669"/>
    <property type="project" value="UniProtKB-UniRule"/>
</dbReference>
<dbReference type="EMBL" id="WOCE01000011">
    <property type="protein sequence ID" value="KAE9603646.1"/>
    <property type="molecule type" value="Genomic_DNA"/>
</dbReference>
<dbReference type="Pfam" id="PF05920">
    <property type="entry name" value="Homeobox_KN"/>
    <property type="match status" value="1"/>
</dbReference>
<evidence type="ECO:0000256" key="6">
    <source>
        <dbReference type="ARBA" id="ARBA00023163"/>
    </source>
</evidence>
<dbReference type="CDD" id="cd00086">
    <property type="entry name" value="homeodomain"/>
    <property type="match status" value="1"/>
</dbReference>
<organism evidence="12 13">
    <name type="scientific">Lupinus albus</name>
    <name type="common">White lupine</name>
    <name type="synonym">Lupinus termis</name>
    <dbReference type="NCBI Taxonomy" id="3870"/>
    <lineage>
        <taxon>Eukaryota</taxon>
        <taxon>Viridiplantae</taxon>
        <taxon>Streptophyta</taxon>
        <taxon>Embryophyta</taxon>
        <taxon>Tracheophyta</taxon>
        <taxon>Spermatophyta</taxon>
        <taxon>Magnoliopsida</taxon>
        <taxon>eudicotyledons</taxon>
        <taxon>Gunneridae</taxon>
        <taxon>Pentapetalae</taxon>
        <taxon>rosids</taxon>
        <taxon>fabids</taxon>
        <taxon>Fabales</taxon>
        <taxon>Fabaceae</taxon>
        <taxon>Papilionoideae</taxon>
        <taxon>50 kb inversion clade</taxon>
        <taxon>genistoids sensu lato</taxon>
        <taxon>core genistoids</taxon>
        <taxon>Genisteae</taxon>
        <taxon>Lupinus</taxon>
    </lineage>
</organism>
<evidence type="ECO:0000256" key="4">
    <source>
        <dbReference type="ARBA" id="ARBA00023125"/>
    </source>
</evidence>
<dbReference type="InterPro" id="IPR008422">
    <property type="entry name" value="KN_HD"/>
</dbReference>
<proteinExistence type="inferred from homology"/>
<keyword evidence="3" id="KW-0805">Transcription regulation</keyword>
<evidence type="ECO:0000256" key="5">
    <source>
        <dbReference type="ARBA" id="ARBA00023155"/>
    </source>
</evidence>
<keyword evidence="10" id="KW-0812">Transmembrane</keyword>
<dbReference type="AlphaFoldDB" id="A0A6A4PQS0"/>
<evidence type="ECO:0000256" key="10">
    <source>
        <dbReference type="SAM" id="Phobius"/>
    </source>
</evidence>
<evidence type="ECO:0000256" key="7">
    <source>
        <dbReference type="ARBA" id="ARBA00023242"/>
    </source>
</evidence>
<dbReference type="InterPro" id="IPR050224">
    <property type="entry name" value="TALE_homeobox"/>
</dbReference>
<comment type="similarity">
    <text evidence="2">Belongs to the TALE/BELL homeobox family.</text>
</comment>
<feature type="DNA-binding region" description="Homeobox" evidence="8">
    <location>
        <begin position="596"/>
        <end position="658"/>
    </location>
</feature>
<sequence>MFLRHSAMNRSLNRENPDILIMMIAGKQIIRGGEEDKRDQREREKKMGPVKPATEMSGTAPKSSGRTKYKYLEISSEVSYSSGLVPLCRLREGWLCYLVTTIILAFIHFLDSFVCQLILTKNLLLHLLVVMPMENGMYNIALNISGQDSAILEEISQHSTSNPLTQCYSFVDLNNQAHIINGISMLAGEQGEPPISNILSDVHFINPACIADSSSLVKSQGKNAVGDYSNHIHNTEFQEHLAAGVPITPVSLAAILATRIGLEENLENSTTFPPSIGALGQYTFNNWQPTSNPLSATFQDCGYEEVPNHGYDEVHDGSKWNNVIEFPRAKEIDENVCQPYSSVGNIDPNGWTSSSIANLTNHAYNSPNFSKELSLSLATSPTTGQCSEVSFPDVSSNRELSMGSKRYVQFSPLVLGSRYLAGIQDILAQIARYSFENVERVNGSAAGSRTRGNKLNSPFPTMGSVLVNDNENCMFEEPHAESPLQRHAAESKKSQLLTLLQLVDDRYSQCLDEIHTVVSAFHAATELDPQIHAHFALQRISILYKELRERISNHIIGMGSDLNKSFSEENNEFCVDTLFIQKQWDLQQLKRKNHQLWRPQRGLPERSVSVLRDWMFQNFLHPYPKDAEKHLLAVKSGLTRSQVSNWFINARVRLWKPMIDEMYAEMNKRKASRYEQGMESSHGNRRKA</sequence>
<keyword evidence="10" id="KW-0472">Membrane</keyword>
<dbReference type="OrthoDB" id="10056939at2759"/>
<keyword evidence="4 8" id="KW-0238">DNA-binding</keyword>
<feature type="compositionally biased region" description="Basic and acidic residues" evidence="9">
    <location>
        <begin position="33"/>
        <end position="47"/>
    </location>
</feature>
<dbReference type="GO" id="GO:0006355">
    <property type="term" value="P:regulation of DNA-templated transcription"/>
    <property type="evidence" value="ECO:0007669"/>
    <property type="project" value="InterPro"/>
</dbReference>
<evidence type="ECO:0000256" key="2">
    <source>
        <dbReference type="ARBA" id="ARBA00006454"/>
    </source>
</evidence>
<dbReference type="Gene3D" id="1.10.10.60">
    <property type="entry name" value="Homeodomain-like"/>
    <property type="match status" value="1"/>
</dbReference>